<reference evidence="1 2" key="1">
    <citation type="submission" date="2019-07" db="EMBL/GenBank/DDBJ databases">
        <title>De Novo Assembly of kiwifruit Actinidia rufa.</title>
        <authorList>
            <person name="Sugita-Konishi S."/>
            <person name="Sato K."/>
            <person name="Mori E."/>
            <person name="Abe Y."/>
            <person name="Kisaki G."/>
            <person name="Hamano K."/>
            <person name="Suezawa K."/>
            <person name="Otani M."/>
            <person name="Fukuda T."/>
            <person name="Manabe T."/>
            <person name="Gomi K."/>
            <person name="Tabuchi M."/>
            <person name="Akimitsu K."/>
            <person name="Kataoka I."/>
        </authorList>
    </citation>
    <scope>NUCLEOTIDE SEQUENCE [LARGE SCALE GENOMIC DNA]</scope>
    <source>
        <strain evidence="2">cv. Fuchu</strain>
    </source>
</reference>
<evidence type="ECO:0000313" key="2">
    <source>
        <dbReference type="Proteomes" id="UP000585474"/>
    </source>
</evidence>
<keyword evidence="2" id="KW-1185">Reference proteome</keyword>
<dbReference type="EMBL" id="BJWL01000022">
    <property type="protein sequence ID" value="GFZ11311.1"/>
    <property type="molecule type" value="Genomic_DNA"/>
</dbReference>
<proteinExistence type="predicted"/>
<organism evidence="1 2">
    <name type="scientific">Actinidia rufa</name>
    <dbReference type="NCBI Taxonomy" id="165716"/>
    <lineage>
        <taxon>Eukaryota</taxon>
        <taxon>Viridiplantae</taxon>
        <taxon>Streptophyta</taxon>
        <taxon>Embryophyta</taxon>
        <taxon>Tracheophyta</taxon>
        <taxon>Spermatophyta</taxon>
        <taxon>Magnoliopsida</taxon>
        <taxon>eudicotyledons</taxon>
        <taxon>Gunneridae</taxon>
        <taxon>Pentapetalae</taxon>
        <taxon>asterids</taxon>
        <taxon>Ericales</taxon>
        <taxon>Actinidiaceae</taxon>
        <taxon>Actinidia</taxon>
    </lineage>
</organism>
<dbReference type="AlphaFoldDB" id="A0A7J0GKP5"/>
<accession>A0A7J0GKP5</accession>
<dbReference type="Proteomes" id="UP000585474">
    <property type="component" value="Unassembled WGS sequence"/>
</dbReference>
<name>A0A7J0GKP5_9ERIC</name>
<gene>
    <name evidence="1" type="ORF">Acr_22g0007090</name>
</gene>
<comment type="caution">
    <text evidence="1">The sequence shown here is derived from an EMBL/GenBank/DDBJ whole genome shotgun (WGS) entry which is preliminary data.</text>
</comment>
<sequence>MEFVVTAKASSTWTLKKISTPPFLAGQAHEAISSSFSSAEVERDFGTQAGAGATVSSARWMGVKAALAPIMGFHNCGPMQLHAQLCEPHFFWAVGGSGACRCFYCYVGNSRPCLWHHGMLTKIL</sequence>
<protein>
    <submittedName>
        <fullName evidence="1">MATE efflux family protein</fullName>
    </submittedName>
</protein>
<evidence type="ECO:0000313" key="1">
    <source>
        <dbReference type="EMBL" id="GFZ11311.1"/>
    </source>
</evidence>